<comment type="caution">
    <text evidence="1">The sequence shown here is derived from an EMBL/GenBank/DDBJ whole genome shotgun (WGS) entry which is preliminary data.</text>
</comment>
<dbReference type="RefSeq" id="WP_146777783.1">
    <property type="nucleotide sequence ID" value="NZ_QTTP01000001.1"/>
</dbReference>
<gene>
    <name evidence="1" type="ORF">NCTC13229_04293</name>
</gene>
<evidence type="ECO:0000313" key="2">
    <source>
        <dbReference type="Proteomes" id="UP000251211"/>
    </source>
</evidence>
<evidence type="ECO:0008006" key="3">
    <source>
        <dbReference type="Google" id="ProtNLM"/>
    </source>
</evidence>
<proteinExistence type="predicted"/>
<sequence length="198" mass="22969">MPDITKAEKEARKALFAEGLKRCSKCLEALPIDRFQSNSRGWMGLRSRCRDCENAITLEYQRQHPEKVAERVRRWQIENPERSKAITQRYRDNRPLVDRLRRGRHRAQLAGVPYEHITTEELLADWQRRGISPDHDVYTGQPLQEGWHLDHAVPLSAPGTPGHIVSNLVPTNRSSNNTKGRKNWLDYIADREEQENAA</sequence>
<evidence type="ECO:0000313" key="1">
    <source>
        <dbReference type="EMBL" id="SPZ40796.1"/>
    </source>
</evidence>
<dbReference type="Gene3D" id="1.10.30.50">
    <property type="match status" value="1"/>
</dbReference>
<protein>
    <recommendedName>
        <fullName evidence="3">HNH endonuclease</fullName>
    </recommendedName>
</protein>
<dbReference type="Proteomes" id="UP000251211">
    <property type="component" value="Unassembled WGS sequence"/>
</dbReference>
<reference evidence="1 2" key="1">
    <citation type="submission" date="2018-06" db="EMBL/GenBank/DDBJ databases">
        <authorList>
            <consortium name="Pathogen Informatics"/>
            <person name="Doyle S."/>
        </authorList>
    </citation>
    <scope>NUCLEOTIDE SEQUENCE [LARGE SCALE GENOMIC DNA]</scope>
    <source>
        <strain evidence="1 2">NCTC13229</strain>
    </source>
</reference>
<organism evidence="1 2">
    <name type="scientific">Rhodococcus wratislaviensis</name>
    <name type="common">Tsukamurella wratislaviensis</name>
    <dbReference type="NCBI Taxonomy" id="44752"/>
    <lineage>
        <taxon>Bacteria</taxon>
        <taxon>Bacillati</taxon>
        <taxon>Actinomycetota</taxon>
        <taxon>Actinomycetes</taxon>
        <taxon>Mycobacteriales</taxon>
        <taxon>Nocardiaceae</taxon>
        <taxon>Rhodococcus</taxon>
    </lineage>
</organism>
<name>A0AB38FH47_RHOWR</name>
<accession>A0AB38FH47</accession>
<dbReference type="AlphaFoldDB" id="A0AB38FH47"/>
<dbReference type="EMBL" id="UAUI01000019">
    <property type="protein sequence ID" value="SPZ40796.1"/>
    <property type="molecule type" value="Genomic_DNA"/>
</dbReference>